<evidence type="ECO:0000313" key="3">
    <source>
        <dbReference type="EMBL" id="WQQ27069.1"/>
    </source>
</evidence>
<accession>A0ABZ0ZRV4</accession>
<keyword evidence="4" id="KW-1185">Reference proteome</keyword>
<feature type="region of interest" description="Disordered" evidence="1">
    <location>
        <begin position="202"/>
        <end position="257"/>
    </location>
</feature>
<feature type="compositionally biased region" description="Low complexity" evidence="1">
    <location>
        <begin position="243"/>
        <end position="257"/>
    </location>
</feature>
<evidence type="ECO:0008006" key="5">
    <source>
        <dbReference type="Google" id="ProtNLM"/>
    </source>
</evidence>
<feature type="compositionally biased region" description="Pro residues" evidence="1">
    <location>
        <begin position="224"/>
        <end position="242"/>
    </location>
</feature>
<evidence type="ECO:0000313" key="4">
    <source>
        <dbReference type="Proteomes" id="UP001327225"/>
    </source>
</evidence>
<keyword evidence="2" id="KW-0472">Membrane</keyword>
<dbReference type="EMBL" id="CP141059">
    <property type="protein sequence ID" value="WQQ27069.1"/>
    <property type="molecule type" value="Genomic_DNA"/>
</dbReference>
<feature type="compositionally biased region" description="Acidic residues" evidence="1">
    <location>
        <begin position="159"/>
        <end position="172"/>
    </location>
</feature>
<name>A0ABZ0ZRV4_9ACTN</name>
<protein>
    <recommendedName>
        <fullName evidence="5">Mammalian cell entry protein</fullName>
    </recommendedName>
</protein>
<evidence type="ECO:0000256" key="1">
    <source>
        <dbReference type="SAM" id="MobiDB-lite"/>
    </source>
</evidence>
<gene>
    <name evidence="3" type="ORF">SHK19_02310</name>
</gene>
<feature type="transmembrane region" description="Helical" evidence="2">
    <location>
        <begin position="12"/>
        <end position="31"/>
    </location>
</feature>
<keyword evidence="2" id="KW-1133">Transmembrane helix</keyword>
<reference evidence="4" key="1">
    <citation type="submission" date="2023-12" db="EMBL/GenBank/DDBJ databases">
        <title>Novel species in genus Nocardioides.</title>
        <authorList>
            <person name="Zhou H."/>
        </authorList>
    </citation>
    <scope>NUCLEOTIDE SEQUENCE [LARGE SCALE GENOMIC DNA]</scope>
    <source>
        <strain evidence="4">HM61</strain>
    </source>
</reference>
<organism evidence="3 4">
    <name type="scientific">Nocardioides bizhenqiangii</name>
    <dbReference type="NCBI Taxonomy" id="3095076"/>
    <lineage>
        <taxon>Bacteria</taxon>
        <taxon>Bacillati</taxon>
        <taxon>Actinomycetota</taxon>
        <taxon>Actinomycetes</taxon>
        <taxon>Propionibacteriales</taxon>
        <taxon>Nocardioidaceae</taxon>
        <taxon>Nocardioides</taxon>
    </lineage>
</organism>
<dbReference type="Proteomes" id="UP001327225">
    <property type="component" value="Chromosome"/>
</dbReference>
<keyword evidence="2" id="KW-0812">Transmembrane</keyword>
<feature type="region of interest" description="Disordered" evidence="1">
    <location>
        <begin position="153"/>
        <end position="181"/>
    </location>
</feature>
<proteinExistence type="predicted"/>
<evidence type="ECO:0000256" key="2">
    <source>
        <dbReference type="SAM" id="Phobius"/>
    </source>
</evidence>
<sequence length="257" mass="27192">MIESPSTRRAILAVLVLLVVACLGIVVLIVMTRSTGDGLGERLSSLQDDAVPGASVSENREQLLSISRTFATRFNTYDESMLDAEGHLTEYAEVEDLMTPKFGGVFADNVGYAEETVSQLGVASNGTVYAVGVVSQDEDSAAVLVAGTIELSYPVPDEGGGDGEESEEDPPADGERLSTGPQRFRYELSLVKVEGNWLVDDVDDIDDGLPPFSQPSIPETEPGETPPTNLPPTNLPTTPPSDAPSTESTESTEGGEQ</sequence>
<dbReference type="RefSeq" id="WP_322937723.1">
    <property type="nucleotide sequence ID" value="NZ_CP141059.1"/>
</dbReference>